<feature type="transmembrane region" description="Helical" evidence="14">
    <location>
        <begin position="167"/>
        <end position="188"/>
    </location>
</feature>
<comment type="catalytic activity">
    <reaction evidence="1">
        <text>ATP + protein L-histidine = ADP + protein N-phospho-L-histidine.</text>
        <dbReference type="EC" id="2.7.13.3"/>
    </reaction>
</comment>
<evidence type="ECO:0000313" key="17">
    <source>
        <dbReference type="EMBL" id="AFH65320.1"/>
    </source>
</evidence>
<dbReference type="AlphaFoldDB" id="I0BSH3"/>
<dbReference type="GO" id="GO:0005524">
    <property type="term" value="F:ATP binding"/>
    <property type="evidence" value="ECO:0007669"/>
    <property type="project" value="UniProtKB-KW"/>
</dbReference>
<dbReference type="PROSITE" id="PS50109">
    <property type="entry name" value="HIS_KIN"/>
    <property type="match status" value="1"/>
</dbReference>
<name>I0BSH3_9BACL</name>
<comment type="subcellular location">
    <subcellularLocation>
        <location evidence="2">Cell membrane</location>
        <topology evidence="2">Multi-pass membrane protein</topology>
    </subcellularLocation>
</comment>
<dbReference type="CDD" id="cd06225">
    <property type="entry name" value="HAMP"/>
    <property type="match status" value="1"/>
</dbReference>
<dbReference type="SUPFAM" id="SSF47384">
    <property type="entry name" value="Homodimeric domain of signal transducing histidine kinase"/>
    <property type="match status" value="1"/>
</dbReference>
<dbReference type="InterPro" id="IPR003594">
    <property type="entry name" value="HATPase_dom"/>
</dbReference>
<dbReference type="Pfam" id="PF00512">
    <property type="entry name" value="HisKA"/>
    <property type="match status" value="1"/>
</dbReference>
<feature type="domain" description="Histidine kinase" evidence="15">
    <location>
        <begin position="258"/>
        <end position="484"/>
    </location>
</feature>
<dbReference type="SUPFAM" id="SSF55874">
    <property type="entry name" value="ATPase domain of HSP90 chaperone/DNA topoisomerase II/histidine kinase"/>
    <property type="match status" value="1"/>
</dbReference>
<dbReference type="GO" id="GO:0005886">
    <property type="term" value="C:plasma membrane"/>
    <property type="evidence" value="ECO:0007669"/>
    <property type="project" value="UniProtKB-SubCell"/>
</dbReference>
<keyword evidence="11 14" id="KW-1133">Transmembrane helix</keyword>
<dbReference type="SMART" id="SM00388">
    <property type="entry name" value="HisKA"/>
    <property type="match status" value="1"/>
</dbReference>
<keyword evidence="9 17" id="KW-0418">Kinase</keyword>
<organism evidence="17 18">
    <name type="scientific">Paenibacillus mucilaginosus K02</name>
    <dbReference type="NCBI Taxonomy" id="997761"/>
    <lineage>
        <taxon>Bacteria</taxon>
        <taxon>Bacillati</taxon>
        <taxon>Bacillota</taxon>
        <taxon>Bacilli</taxon>
        <taxon>Bacillales</taxon>
        <taxon>Paenibacillaceae</taxon>
        <taxon>Paenibacillus</taxon>
    </lineage>
</organism>
<dbReference type="Pfam" id="PF02518">
    <property type="entry name" value="HATPase_c"/>
    <property type="match status" value="1"/>
</dbReference>
<evidence type="ECO:0000256" key="6">
    <source>
        <dbReference type="ARBA" id="ARBA00022679"/>
    </source>
</evidence>
<keyword evidence="13 14" id="KW-0472">Membrane</keyword>
<dbReference type="PANTHER" id="PTHR45436:SF5">
    <property type="entry name" value="SENSOR HISTIDINE KINASE TRCS"/>
    <property type="match status" value="1"/>
</dbReference>
<feature type="transmembrane region" description="Helical" evidence="14">
    <location>
        <begin position="12"/>
        <end position="34"/>
    </location>
</feature>
<dbReference type="Gene3D" id="6.10.340.10">
    <property type="match status" value="1"/>
</dbReference>
<keyword evidence="10" id="KW-0067">ATP-binding</keyword>
<gene>
    <name evidence="17" type="ORF">B2K_32225</name>
</gene>
<dbReference type="SUPFAM" id="SSF158472">
    <property type="entry name" value="HAMP domain-like"/>
    <property type="match status" value="1"/>
</dbReference>
<dbReference type="GO" id="GO:0000155">
    <property type="term" value="F:phosphorelay sensor kinase activity"/>
    <property type="evidence" value="ECO:0007669"/>
    <property type="project" value="InterPro"/>
</dbReference>
<keyword evidence="12" id="KW-0902">Two-component regulatory system</keyword>
<evidence type="ECO:0000256" key="8">
    <source>
        <dbReference type="ARBA" id="ARBA00022741"/>
    </source>
</evidence>
<evidence type="ECO:0000256" key="5">
    <source>
        <dbReference type="ARBA" id="ARBA00022553"/>
    </source>
</evidence>
<evidence type="ECO:0000256" key="3">
    <source>
        <dbReference type="ARBA" id="ARBA00012438"/>
    </source>
</evidence>
<keyword evidence="6" id="KW-0808">Transferase</keyword>
<evidence type="ECO:0000256" key="9">
    <source>
        <dbReference type="ARBA" id="ARBA00022777"/>
    </source>
</evidence>
<evidence type="ECO:0000256" key="12">
    <source>
        <dbReference type="ARBA" id="ARBA00023012"/>
    </source>
</evidence>
<dbReference type="InterPro" id="IPR003660">
    <property type="entry name" value="HAMP_dom"/>
</dbReference>
<keyword evidence="8" id="KW-0547">Nucleotide-binding</keyword>
<accession>I0BSH3</accession>
<sequence>MSIRLRLTLWYTAILSATLLLLGVGLYFFLYYYYFNSLKPDLQRTADVLRTRIQYDGYSFQLNVRDQLRYNNLYFQVVSLEDGGKTLSPSLAETGLELPDLKVTKIRCIVNNECRFDKIQMNNVHFLMYSTPVTVSGLALPGEPVIGIMQAIYEIDDIERLLAMLRLILTVTGLLSILLAASVGWFLARKALRPIEQVIMAANRIERGVDLDKRIEYFGPSDEIGELTQTINGMLERLQTAYSEMEEAYGAQRRFVSDASHELRTPLTTIRGNVDLLEKMWKNVQQGALAPGEVQLEMTLEAMHDISGEAERMSRLVNDLLSLARADAGFQMAKTEIRLLPLLEEVARKAQLLPRTVEFRTGPFEGIGEACIQGNADYIRQLLFIFIENAFKYTDGGFALLDASLDGDQVGIRIEDSGIGMDKEEVPHIFERFYRADPSRGKKAGTGLGLSIAKWIIDEHGGSVEVRTRKNEGTAFTIWLPVLPCKDGAASASGGTQGHSLPEGNQV</sequence>
<dbReference type="PRINTS" id="PR00344">
    <property type="entry name" value="BCTRLSENSOR"/>
</dbReference>
<dbReference type="InterPro" id="IPR036890">
    <property type="entry name" value="HATPase_C_sf"/>
</dbReference>
<dbReference type="SMART" id="SM00387">
    <property type="entry name" value="HATPase_c"/>
    <property type="match status" value="1"/>
</dbReference>
<evidence type="ECO:0000256" key="7">
    <source>
        <dbReference type="ARBA" id="ARBA00022692"/>
    </source>
</evidence>
<keyword evidence="5" id="KW-0597">Phosphoprotein</keyword>
<dbReference type="EMBL" id="CP003422">
    <property type="protein sequence ID" value="AFH65320.1"/>
    <property type="molecule type" value="Genomic_DNA"/>
</dbReference>
<dbReference type="PANTHER" id="PTHR45436">
    <property type="entry name" value="SENSOR HISTIDINE KINASE YKOH"/>
    <property type="match status" value="1"/>
</dbReference>
<evidence type="ECO:0000256" key="13">
    <source>
        <dbReference type="ARBA" id="ARBA00023136"/>
    </source>
</evidence>
<dbReference type="Pfam" id="PF00672">
    <property type="entry name" value="HAMP"/>
    <property type="match status" value="1"/>
</dbReference>
<dbReference type="OrthoDB" id="9786919at2"/>
<dbReference type="PATRIC" id="fig|997761.3.peg.6468"/>
<protein>
    <recommendedName>
        <fullName evidence="3">histidine kinase</fullName>
        <ecNumber evidence="3">2.7.13.3</ecNumber>
    </recommendedName>
</protein>
<evidence type="ECO:0000259" key="15">
    <source>
        <dbReference type="PROSITE" id="PS50109"/>
    </source>
</evidence>
<evidence type="ECO:0000256" key="1">
    <source>
        <dbReference type="ARBA" id="ARBA00000085"/>
    </source>
</evidence>
<dbReference type="SMART" id="SM00304">
    <property type="entry name" value="HAMP"/>
    <property type="match status" value="1"/>
</dbReference>
<dbReference type="Proteomes" id="UP000007392">
    <property type="component" value="Chromosome"/>
</dbReference>
<dbReference type="InterPro" id="IPR005467">
    <property type="entry name" value="His_kinase_dom"/>
</dbReference>
<dbReference type="Gene3D" id="1.10.287.130">
    <property type="match status" value="1"/>
</dbReference>
<dbReference type="CDD" id="cd00082">
    <property type="entry name" value="HisKA"/>
    <property type="match status" value="1"/>
</dbReference>
<keyword evidence="7 14" id="KW-0812">Transmembrane</keyword>
<dbReference type="HOGENOM" id="CLU_000445_89_6_9"/>
<evidence type="ECO:0000256" key="2">
    <source>
        <dbReference type="ARBA" id="ARBA00004651"/>
    </source>
</evidence>
<evidence type="ECO:0000313" key="18">
    <source>
        <dbReference type="Proteomes" id="UP000007392"/>
    </source>
</evidence>
<evidence type="ECO:0000256" key="4">
    <source>
        <dbReference type="ARBA" id="ARBA00022475"/>
    </source>
</evidence>
<dbReference type="CDD" id="cd00075">
    <property type="entry name" value="HATPase"/>
    <property type="match status" value="1"/>
</dbReference>
<dbReference type="EC" id="2.7.13.3" evidence="3"/>
<dbReference type="Gene3D" id="3.30.565.10">
    <property type="entry name" value="Histidine kinase-like ATPase, C-terminal domain"/>
    <property type="match status" value="1"/>
</dbReference>
<evidence type="ECO:0000256" key="11">
    <source>
        <dbReference type="ARBA" id="ARBA00022989"/>
    </source>
</evidence>
<dbReference type="KEGG" id="pmw:B2K_32225"/>
<dbReference type="InterPro" id="IPR003661">
    <property type="entry name" value="HisK_dim/P_dom"/>
</dbReference>
<dbReference type="FunFam" id="1.10.287.130:FF:000001">
    <property type="entry name" value="Two-component sensor histidine kinase"/>
    <property type="match status" value="1"/>
</dbReference>
<evidence type="ECO:0000256" key="10">
    <source>
        <dbReference type="ARBA" id="ARBA00022840"/>
    </source>
</evidence>
<reference evidence="17 18" key="1">
    <citation type="submission" date="2013-06" db="EMBL/GenBank/DDBJ databases">
        <title>Complete genome sequence of Paenibacillus mucilaginosus K02.</title>
        <authorList>
            <person name="Xiao B."/>
            <person name="Sun L."/>
            <person name="Xiao L."/>
            <person name="Lian B."/>
        </authorList>
    </citation>
    <scope>NUCLEOTIDE SEQUENCE [LARGE SCALE GENOMIC DNA]</scope>
    <source>
        <strain evidence="17 18">K02</strain>
    </source>
</reference>
<dbReference type="InterPro" id="IPR050428">
    <property type="entry name" value="TCS_sensor_his_kinase"/>
</dbReference>
<dbReference type="InterPro" id="IPR036097">
    <property type="entry name" value="HisK_dim/P_sf"/>
</dbReference>
<evidence type="ECO:0000259" key="16">
    <source>
        <dbReference type="PROSITE" id="PS50885"/>
    </source>
</evidence>
<feature type="domain" description="HAMP" evidence="16">
    <location>
        <begin position="189"/>
        <end position="243"/>
    </location>
</feature>
<keyword evidence="4" id="KW-1003">Cell membrane</keyword>
<dbReference type="RefSeq" id="WP_014652647.1">
    <property type="nucleotide sequence ID" value="NC_017672.3"/>
</dbReference>
<dbReference type="InterPro" id="IPR004358">
    <property type="entry name" value="Sig_transdc_His_kin-like_C"/>
</dbReference>
<proteinExistence type="predicted"/>
<dbReference type="PROSITE" id="PS50885">
    <property type="entry name" value="HAMP"/>
    <property type="match status" value="1"/>
</dbReference>
<evidence type="ECO:0000256" key="14">
    <source>
        <dbReference type="SAM" id="Phobius"/>
    </source>
</evidence>